<dbReference type="EMBL" id="JAVDVI010000021">
    <property type="protein sequence ID" value="MDR6969476.1"/>
    <property type="molecule type" value="Genomic_DNA"/>
</dbReference>
<protein>
    <recommendedName>
        <fullName evidence="3">Lipocalin-like domain-containing protein</fullName>
    </recommendedName>
</protein>
<name>A0ABU1TUD5_9FLAO</name>
<gene>
    <name evidence="1" type="ORF">J2X31_003507</name>
</gene>
<dbReference type="Proteomes" id="UP001255185">
    <property type="component" value="Unassembled WGS sequence"/>
</dbReference>
<keyword evidence="2" id="KW-1185">Reference proteome</keyword>
<evidence type="ECO:0000313" key="2">
    <source>
        <dbReference type="Proteomes" id="UP001255185"/>
    </source>
</evidence>
<evidence type="ECO:0008006" key="3">
    <source>
        <dbReference type="Google" id="ProtNLM"/>
    </source>
</evidence>
<sequence length="156" mass="18525">MKQLIFLFFIVFSSTIYSQENNIVGKWKVVEVKGEEFYIDVKKDTIIVSDKIKKWYPTKIGMQDEIASIRSEHYHKVFVFTDENEFFDYLSIASKSPMFTGKYLVEGKNKLRLDVMNRAKIKLKKEAEFYFQNNLLHLKMHTETNSAVEYVLEKIK</sequence>
<organism evidence="1 2">
    <name type="scientific">Flavobacterium arsenatis</name>
    <dbReference type="NCBI Taxonomy" id="1484332"/>
    <lineage>
        <taxon>Bacteria</taxon>
        <taxon>Pseudomonadati</taxon>
        <taxon>Bacteroidota</taxon>
        <taxon>Flavobacteriia</taxon>
        <taxon>Flavobacteriales</taxon>
        <taxon>Flavobacteriaceae</taxon>
        <taxon>Flavobacterium</taxon>
    </lineage>
</organism>
<accession>A0ABU1TUD5</accession>
<evidence type="ECO:0000313" key="1">
    <source>
        <dbReference type="EMBL" id="MDR6969476.1"/>
    </source>
</evidence>
<proteinExistence type="predicted"/>
<comment type="caution">
    <text evidence="1">The sequence shown here is derived from an EMBL/GenBank/DDBJ whole genome shotgun (WGS) entry which is preliminary data.</text>
</comment>
<dbReference type="RefSeq" id="WP_310028585.1">
    <property type="nucleotide sequence ID" value="NZ_JAVDVI010000021.1"/>
</dbReference>
<reference evidence="1 2" key="1">
    <citation type="submission" date="2023-07" db="EMBL/GenBank/DDBJ databases">
        <title>Sorghum-associated microbial communities from plants grown in Nebraska, USA.</title>
        <authorList>
            <person name="Schachtman D."/>
        </authorList>
    </citation>
    <scope>NUCLEOTIDE SEQUENCE [LARGE SCALE GENOMIC DNA]</scope>
    <source>
        <strain evidence="1 2">3773</strain>
    </source>
</reference>